<dbReference type="Gene3D" id="3.20.20.70">
    <property type="entry name" value="Aldolase class I"/>
    <property type="match status" value="1"/>
</dbReference>
<dbReference type="AlphaFoldDB" id="A0A1X0P8K8"/>
<dbReference type="EMBL" id="NBCO01000002">
    <property type="protein sequence ID" value="ORC93165.1"/>
    <property type="molecule type" value="Genomic_DNA"/>
</dbReference>
<dbReference type="SUPFAM" id="SSF51395">
    <property type="entry name" value="FMN-linked oxidoreductases"/>
    <property type="match status" value="1"/>
</dbReference>
<keyword evidence="3" id="KW-0288">FMN</keyword>
<accession>A0A1X0P8K8</accession>
<keyword evidence="5" id="KW-0560">Oxidoreductase</keyword>
<gene>
    <name evidence="7" type="ORF">TM35_000024910</name>
</gene>
<dbReference type="PANTHER" id="PTHR45936:SF1">
    <property type="entry name" value="TRNA-DIHYDROURIDINE(20) SYNTHASE [NAD(P)+]-LIKE"/>
    <property type="match status" value="1"/>
</dbReference>
<evidence type="ECO:0000313" key="8">
    <source>
        <dbReference type="Proteomes" id="UP000192257"/>
    </source>
</evidence>
<proteinExistence type="predicted"/>
<dbReference type="GO" id="GO:0017150">
    <property type="term" value="F:tRNA dihydrouridine synthase activity"/>
    <property type="evidence" value="ECO:0007669"/>
    <property type="project" value="InterPro"/>
</dbReference>
<keyword evidence="4" id="KW-0819">tRNA processing</keyword>
<dbReference type="GeneID" id="39981589"/>
<dbReference type="GO" id="GO:0005737">
    <property type="term" value="C:cytoplasm"/>
    <property type="evidence" value="ECO:0007669"/>
    <property type="project" value="UniProtKB-ARBA"/>
</dbReference>
<dbReference type="InterPro" id="IPR052582">
    <property type="entry name" value="tRNA-DUS-like"/>
</dbReference>
<dbReference type="RefSeq" id="XP_028887231.1">
    <property type="nucleotide sequence ID" value="XM_029021809.1"/>
</dbReference>
<dbReference type="InterPro" id="IPR035587">
    <property type="entry name" value="DUS-like_FMN-bd"/>
</dbReference>
<evidence type="ECO:0000313" key="7">
    <source>
        <dbReference type="EMBL" id="ORC93165.1"/>
    </source>
</evidence>
<organism evidence="7 8">
    <name type="scientific">Trypanosoma theileri</name>
    <dbReference type="NCBI Taxonomy" id="67003"/>
    <lineage>
        <taxon>Eukaryota</taxon>
        <taxon>Discoba</taxon>
        <taxon>Euglenozoa</taxon>
        <taxon>Kinetoplastea</taxon>
        <taxon>Metakinetoplastina</taxon>
        <taxon>Trypanosomatida</taxon>
        <taxon>Trypanosomatidae</taxon>
        <taxon>Trypanosoma</taxon>
    </lineage>
</organism>
<dbReference type="Pfam" id="PF01207">
    <property type="entry name" value="Dus"/>
    <property type="match status" value="1"/>
</dbReference>
<feature type="domain" description="DUS-like FMN-binding" evidence="6">
    <location>
        <begin position="9"/>
        <end position="286"/>
    </location>
</feature>
<evidence type="ECO:0000256" key="2">
    <source>
        <dbReference type="ARBA" id="ARBA00022630"/>
    </source>
</evidence>
<dbReference type="OrthoDB" id="10262250at2759"/>
<dbReference type="VEuPathDB" id="TriTrypDB:TM35_000024910"/>
<dbReference type="PANTHER" id="PTHR45936">
    <property type="entry name" value="TRNA-DIHYDROURIDINE(20) SYNTHASE [NAD(P)+]-LIKE"/>
    <property type="match status" value="1"/>
</dbReference>
<keyword evidence="2" id="KW-0285">Flavoprotein</keyword>
<dbReference type="Proteomes" id="UP000192257">
    <property type="component" value="Unassembled WGS sequence"/>
</dbReference>
<dbReference type="GO" id="GO:0050660">
    <property type="term" value="F:flavin adenine dinucleotide binding"/>
    <property type="evidence" value="ECO:0007669"/>
    <property type="project" value="InterPro"/>
</dbReference>
<name>A0A1X0P8K8_9TRYP</name>
<comment type="caution">
    <text evidence="7">The sequence shown here is derived from an EMBL/GenBank/DDBJ whole genome shotgun (WGS) entry which is preliminary data.</text>
</comment>
<dbReference type="PROSITE" id="PS01136">
    <property type="entry name" value="UPF0034"/>
    <property type="match status" value="1"/>
</dbReference>
<dbReference type="CDD" id="cd02801">
    <property type="entry name" value="DUS_like_FMN"/>
    <property type="match status" value="1"/>
</dbReference>
<evidence type="ECO:0000256" key="5">
    <source>
        <dbReference type="ARBA" id="ARBA00023002"/>
    </source>
</evidence>
<evidence type="ECO:0000256" key="1">
    <source>
        <dbReference type="ARBA" id="ARBA00001917"/>
    </source>
</evidence>
<keyword evidence="8" id="KW-1185">Reference proteome</keyword>
<evidence type="ECO:0000256" key="4">
    <source>
        <dbReference type="ARBA" id="ARBA00022694"/>
    </source>
</evidence>
<reference evidence="7 8" key="1">
    <citation type="submission" date="2017-03" db="EMBL/GenBank/DDBJ databases">
        <title>An alternative strategy for trypanosome survival in the mammalian bloodstream revealed through genome and transcriptome analysis of the ubiquitous bovine parasite Trypanosoma (Megatrypanum) theileri.</title>
        <authorList>
            <person name="Kelly S."/>
            <person name="Ivens A."/>
            <person name="Mott A."/>
            <person name="O'Neill E."/>
            <person name="Emms D."/>
            <person name="Macleod O."/>
            <person name="Voorheis P."/>
            <person name="Matthews J."/>
            <person name="Matthews K."/>
            <person name="Carrington M."/>
        </authorList>
    </citation>
    <scope>NUCLEOTIDE SEQUENCE [LARGE SCALE GENOMIC DNA]</scope>
    <source>
        <strain evidence="7">Edinburgh</strain>
    </source>
</reference>
<evidence type="ECO:0000256" key="3">
    <source>
        <dbReference type="ARBA" id="ARBA00022643"/>
    </source>
</evidence>
<protein>
    <submittedName>
        <fullName evidence="7">Putative dihydrouridine synthase</fullName>
    </submittedName>
</protein>
<dbReference type="InterPro" id="IPR018517">
    <property type="entry name" value="tRNA_hU_synthase_CS"/>
</dbReference>
<dbReference type="InterPro" id="IPR013785">
    <property type="entry name" value="Aldolase_TIM"/>
</dbReference>
<comment type="cofactor">
    <cofactor evidence="1">
        <name>FMN</name>
        <dbReference type="ChEBI" id="CHEBI:58210"/>
    </cofactor>
</comment>
<dbReference type="STRING" id="67003.A0A1X0P8K8"/>
<evidence type="ECO:0000259" key="6">
    <source>
        <dbReference type="Pfam" id="PF01207"/>
    </source>
</evidence>
<sequence length="427" mass="47675">MSLYQGKTILAPMVRICNLGFRVFCAAQGADVVFSEETVAAKLVRCRREIRVYDESVGPVVEFVTYEPFKKGWKRSVVFSTLQRLGADHTKDRPLVVVQLGVSNPSIGAQAACLLCEHVDGIDVNMGCPKKFSVENGMGAALMRDAERAAAILVAIDSTVNADDRVAARGSRVALSFKIRLRETAEETAQMLIDIMERVGPKRVHAITLHARTVDQSSDTPPYYDRAAATVKLLRSHPLLKEMCFVLNGSVISREDGAQKMIQFGFDAVMIARHAMWDMSVFSLKHPMKEYNVSTGELSETPLDSASWMDLYRELIRYYVKYRTPFGFVKYHLTRSIPCITSLKHLMKDVQQNGNCYEDIAKIFDIPVEELEMFRSVSGMELVSSIPEDHCNSLGVDTTVDSKVANNVLAQDDENSAAQTIKKLRTE</sequence>